<dbReference type="EMBL" id="JAPDIA010000009">
    <property type="protein sequence ID" value="MDG0814225.1"/>
    <property type="molecule type" value="Genomic_DNA"/>
</dbReference>
<reference evidence="1" key="1">
    <citation type="submission" date="2022-10" db="EMBL/GenBank/DDBJ databases">
        <title>Comparative genomic analysis of Cohnella hashimotonis sp. nov., isolated from the International Space Station.</title>
        <authorList>
            <person name="Simpson A."/>
            <person name="Venkateswaran K."/>
        </authorList>
    </citation>
    <scope>NUCLEOTIDE SEQUENCE</scope>
    <source>
        <strain evidence="1">DSM 28161</strain>
    </source>
</reference>
<comment type="caution">
    <text evidence="1">The sequence shown here is derived from an EMBL/GenBank/DDBJ whole genome shotgun (WGS) entry which is preliminary data.</text>
</comment>
<dbReference type="RefSeq" id="WP_277538977.1">
    <property type="nucleotide sequence ID" value="NZ_JAPDIA010000009.1"/>
</dbReference>
<protein>
    <submittedName>
        <fullName evidence="1">Uncharacterized protein</fullName>
    </submittedName>
</protein>
<organism evidence="1 2">
    <name type="scientific">Cohnella rhizosphaerae</name>
    <dbReference type="NCBI Taxonomy" id="1457232"/>
    <lineage>
        <taxon>Bacteria</taxon>
        <taxon>Bacillati</taxon>
        <taxon>Bacillota</taxon>
        <taxon>Bacilli</taxon>
        <taxon>Bacillales</taxon>
        <taxon>Paenibacillaceae</taxon>
        <taxon>Cohnella</taxon>
    </lineage>
</organism>
<dbReference type="Proteomes" id="UP001153404">
    <property type="component" value="Unassembled WGS sequence"/>
</dbReference>
<dbReference type="AlphaFoldDB" id="A0A9X4QWW3"/>
<evidence type="ECO:0000313" key="1">
    <source>
        <dbReference type="EMBL" id="MDG0814225.1"/>
    </source>
</evidence>
<sequence>MNMTELTARYEQLARKAAQLSAEIATCETYLEAMLDFTYHHGAKYSMTTIEEIVQAVHAVECERRQHLLNVRFEKSLLSACIGTQREN</sequence>
<proteinExistence type="predicted"/>
<name>A0A9X4QWW3_9BACL</name>
<keyword evidence="2" id="KW-1185">Reference proteome</keyword>
<gene>
    <name evidence="1" type="ORF">OMP40_36810</name>
</gene>
<accession>A0A9X4QWW3</accession>
<evidence type="ECO:0000313" key="2">
    <source>
        <dbReference type="Proteomes" id="UP001153404"/>
    </source>
</evidence>